<organism evidence="2 3">
    <name type="scientific">Durusdinium trenchii</name>
    <dbReference type="NCBI Taxonomy" id="1381693"/>
    <lineage>
        <taxon>Eukaryota</taxon>
        <taxon>Sar</taxon>
        <taxon>Alveolata</taxon>
        <taxon>Dinophyceae</taxon>
        <taxon>Suessiales</taxon>
        <taxon>Symbiodiniaceae</taxon>
        <taxon>Durusdinium</taxon>
    </lineage>
</organism>
<dbReference type="EMBL" id="CAXAMM010044350">
    <property type="protein sequence ID" value="CAK9114311.1"/>
    <property type="molecule type" value="Genomic_DNA"/>
</dbReference>
<name>A0ABP0SPI0_9DINO</name>
<keyword evidence="3" id="KW-1185">Reference proteome</keyword>
<evidence type="ECO:0000256" key="1">
    <source>
        <dbReference type="SAM" id="MobiDB-lite"/>
    </source>
</evidence>
<feature type="region of interest" description="Disordered" evidence="1">
    <location>
        <begin position="1"/>
        <end position="24"/>
    </location>
</feature>
<feature type="compositionally biased region" description="Polar residues" evidence="1">
    <location>
        <begin position="13"/>
        <end position="24"/>
    </location>
</feature>
<feature type="compositionally biased region" description="Basic and acidic residues" evidence="1">
    <location>
        <begin position="82"/>
        <end position="91"/>
    </location>
</feature>
<accession>A0ABP0SPI0</accession>
<feature type="non-terminal residue" evidence="2">
    <location>
        <position position="211"/>
    </location>
</feature>
<comment type="caution">
    <text evidence="2">The sequence shown here is derived from an EMBL/GenBank/DDBJ whole genome shotgun (WGS) entry which is preliminary data.</text>
</comment>
<protein>
    <submittedName>
        <fullName evidence="2">Uncharacterized protein</fullName>
    </submittedName>
</protein>
<feature type="non-terminal residue" evidence="2">
    <location>
        <position position="1"/>
    </location>
</feature>
<sequence>KLEVQQAKKAPQLVSNSGVESSTGWRVAATVNEMEAAELEDFVVNLSKSTCRALQKAIGARLEAEVQEDASRASGESEDLESLEKEAHSSVREEKAALPSVMLQVPKVEHSKASLKDYFEKNYKQGRLFDHEEYRHDPKDWCWVHTALDVKVWQDALDLTQASDASDVQCLFHYTNEFGFKNITDLRKTAVELFASLITTGEKANAWWGAG</sequence>
<feature type="region of interest" description="Disordered" evidence="1">
    <location>
        <begin position="65"/>
        <end position="91"/>
    </location>
</feature>
<evidence type="ECO:0000313" key="3">
    <source>
        <dbReference type="Proteomes" id="UP001642464"/>
    </source>
</evidence>
<dbReference type="Proteomes" id="UP001642464">
    <property type="component" value="Unassembled WGS sequence"/>
</dbReference>
<reference evidence="2 3" key="1">
    <citation type="submission" date="2024-02" db="EMBL/GenBank/DDBJ databases">
        <authorList>
            <person name="Chen Y."/>
            <person name="Shah S."/>
            <person name="Dougan E. K."/>
            <person name="Thang M."/>
            <person name="Chan C."/>
        </authorList>
    </citation>
    <scope>NUCLEOTIDE SEQUENCE [LARGE SCALE GENOMIC DNA]</scope>
</reference>
<evidence type="ECO:0000313" key="2">
    <source>
        <dbReference type="EMBL" id="CAK9114311.1"/>
    </source>
</evidence>
<gene>
    <name evidence="2" type="ORF">SCF082_LOCUS52957</name>
</gene>
<proteinExistence type="predicted"/>